<accession>A0A5C7F6B9</accession>
<reference evidence="2 3" key="1">
    <citation type="submission" date="2024-01" db="EMBL/GenBank/DDBJ databases">
        <title>Complete Genome Sequence of Alkalicoccus halolimnae BZ-SZ-XJ29T, a Moderately Halophilic Bacterium Isolated from a Salt Lake.</title>
        <authorList>
            <person name="Zhao B."/>
        </authorList>
    </citation>
    <scope>NUCLEOTIDE SEQUENCE [LARGE SCALE GENOMIC DNA]</scope>
    <source>
        <strain evidence="2 3">BZ-SZ-XJ29</strain>
    </source>
</reference>
<organism evidence="2 3">
    <name type="scientific">Alkalicoccus halolimnae</name>
    <dbReference type="NCBI Taxonomy" id="1667239"/>
    <lineage>
        <taxon>Bacteria</taxon>
        <taxon>Bacillati</taxon>
        <taxon>Bacillota</taxon>
        <taxon>Bacilli</taxon>
        <taxon>Bacillales</taxon>
        <taxon>Bacillaceae</taxon>
        <taxon>Alkalicoccus</taxon>
    </lineage>
</organism>
<dbReference type="KEGG" id="ahal:FTX54_005445"/>
<protein>
    <submittedName>
        <fullName evidence="2">Membrane protein</fullName>
    </submittedName>
</protein>
<dbReference type="InterPro" id="IPR038750">
    <property type="entry name" value="YczE/YyaS-like"/>
</dbReference>
<keyword evidence="1" id="KW-0472">Membrane</keyword>
<dbReference type="AlphaFoldDB" id="A0A5C7F6B9"/>
<dbReference type="Pfam" id="PF19700">
    <property type="entry name" value="DUF6198"/>
    <property type="match status" value="1"/>
</dbReference>
<dbReference type="Proteomes" id="UP000321816">
    <property type="component" value="Chromosome"/>
</dbReference>
<keyword evidence="1" id="KW-0812">Transmembrane</keyword>
<dbReference type="EMBL" id="CP144914">
    <property type="protein sequence ID" value="WWD81009.1"/>
    <property type="molecule type" value="Genomic_DNA"/>
</dbReference>
<dbReference type="PANTHER" id="PTHR40078">
    <property type="entry name" value="INTEGRAL MEMBRANE PROTEIN-RELATED"/>
    <property type="match status" value="1"/>
</dbReference>
<feature type="transmembrane region" description="Helical" evidence="1">
    <location>
        <begin position="75"/>
        <end position="96"/>
    </location>
</feature>
<keyword evidence="1" id="KW-1133">Transmembrane helix</keyword>
<evidence type="ECO:0000313" key="3">
    <source>
        <dbReference type="Proteomes" id="UP000321816"/>
    </source>
</evidence>
<dbReference type="OrthoDB" id="1902994at2"/>
<name>A0A5C7F6B9_9BACI</name>
<gene>
    <name evidence="2" type="ORF">FTX54_005445</name>
</gene>
<evidence type="ECO:0000313" key="2">
    <source>
        <dbReference type="EMBL" id="WWD81009.1"/>
    </source>
</evidence>
<proteinExistence type="predicted"/>
<keyword evidence="3" id="KW-1185">Reference proteome</keyword>
<feature type="transmembrane region" description="Helical" evidence="1">
    <location>
        <begin position="108"/>
        <end position="128"/>
    </location>
</feature>
<evidence type="ECO:0000256" key="1">
    <source>
        <dbReference type="SAM" id="Phobius"/>
    </source>
</evidence>
<dbReference type="PANTHER" id="PTHR40078:SF1">
    <property type="entry name" value="INTEGRAL MEMBRANE PROTEIN"/>
    <property type="match status" value="1"/>
</dbReference>
<feature type="transmembrane region" description="Helical" evidence="1">
    <location>
        <begin position="45"/>
        <end position="68"/>
    </location>
</feature>
<sequence length="203" mass="22116">MKNILIISAFYLLGLFSLSFGISLIIKAGLGAGPWDAFFVALSENLGLTVGSWTFIVGFLLILINGLLLKERPDFSALITMFLIGSFIDFWLLIALSGIELNALPFRSFILITGILFCGAGIASYLQSSFARNPIDHSMIVFHKLTGKSLSFSKTFLEVMILIIAFIIGGPIGIGTLLVAFGIGPLIQFFYKPMTSLRTKYAS</sequence>
<dbReference type="RefSeq" id="WP_147804059.1">
    <property type="nucleotide sequence ID" value="NZ_CP144914.1"/>
</dbReference>